<organism evidence="2 3">
    <name type="scientific">Deinococcus yavapaiensis KR-236</name>
    <dbReference type="NCBI Taxonomy" id="694435"/>
    <lineage>
        <taxon>Bacteria</taxon>
        <taxon>Thermotogati</taxon>
        <taxon>Deinococcota</taxon>
        <taxon>Deinococci</taxon>
        <taxon>Deinococcales</taxon>
        <taxon>Deinococcaceae</taxon>
        <taxon>Deinococcus</taxon>
    </lineage>
</organism>
<feature type="transmembrane region" description="Helical" evidence="1">
    <location>
        <begin position="100"/>
        <end position="118"/>
    </location>
</feature>
<feature type="transmembrane region" description="Helical" evidence="1">
    <location>
        <begin position="194"/>
        <end position="216"/>
    </location>
</feature>
<feature type="transmembrane region" description="Helical" evidence="1">
    <location>
        <begin position="36"/>
        <end position="60"/>
    </location>
</feature>
<name>A0A318SCH4_9DEIO</name>
<dbReference type="Pfam" id="PF19700">
    <property type="entry name" value="DUF6198"/>
    <property type="match status" value="1"/>
</dbReference>
<gene>
    <name evidence="2" type="ORF">DES52_101107</name>
</gene>
<keyword evidence="1" id="KW-0812">Transmembrane</keyword>
<proteinExistence type="predicted"/>
<dbReference type="PANTHER" id="PTHR40078">
    <property type="entry name" value="INTEGRAL MEMBRANE PROTEIN-RELATED"/>
    <property type="match status" value="1"/>
</dbReference>
<dbReference type="EMBL" id="QJSX01000001">
    <property type="protein sequence ID" value="PYE56303.1"/>
    <property type="molecule type" value="Genomic_DNA"/>
</dbReference>
<protein>
    <recommendedName>
        <fullName evidence="4">Membrane protein YczE</fullName>
    </recommendedName>
</protein>
<evidence type="ECO:0000313" key="3">
    <source>
        <dbReference type="Proteomes" id="UP000248326"/>
    </source>
</evidence>
<dbReference type="AlphaFoldDB" id="A0A318SCH4"/>
<feature type="transmembrane region" description="Helical" evidence="1">
    <location>
        <begin position="130"/>
        <end position="150"/>
    </location>
</feature>
<sequence>MRPRFFQKRSAKLAVVTAAPLASVRSWPFPARLFVLLAGLFLYGFAIRLQIDASVGLAPWDIFHQGLSRKTGLTFGTVSVLVGVLLVGVAWFWLGMKPGVGSVLNMLLIGFFIDLLAGHVPTPNLLWLQWAQFAFGVVLLGLATGTYVAASMGAGPRDSTVLGLSSKYSVPVGRVRTAIEAIVLLSGWALGGHLGLGTLAFALGIGPAMSFGLKLYGLERRK</sequence>
<accession>A0A318SCH4</accession>
<feature type="transmembrane region" description="Helical" evidence="1">
    <location>
        <begin position="72"/>
        <end position="94"/>
    </location>
</feature>
<keyword evidence="1" id="KW-0472">Membrane</keyword>
<dbReference type="PANTHER" id="PTHR40078:SF1">
    <property type="entry name" value="INTEGRAL MEMBRANE PROTEIN"/>
    <property type="match status" value="1"/>
</dbReference>
<evidence type="ECO:0000313" key="2">
    <source>
        <dbReference type="EMBL" id="PYE56303.1"/>
    </source>
</evidence>
<dbReference type="InterPro" id="IPR038750">
    <property type="entry name" value="YczE/YyaS-like"/>
</dbReference>
<evidence type="ECO:0000256" key="1">
    <source>
        <dbReference type="SAM" id="Phobius"/>
    </source>
</evidence>
<comment type="caution">
    <text evidence="2">The sequence shown here is derived from an EMBL/GenBank/DDBJ whole genome shotgun (WGS) entry which is preliminary data.</text>
</comment>
<reference evidence="2 3" key="1">
    <citation type="submission" date="2018-06" db="EMBL/GenBank/DDBJ databases">
        <title>Genomic Encyclopedia of Type Strains, Phase IV (KMG-IV): sequencing the most valuable type-strain genomes for metagenomic binning, comparative biology and taxonomic classification.</title>
        <authorList>
            <person name="Goeker M."/>
        </authorList>
    </citation>
    <scope>NUCLEOTIDE SEQUENCE [LARGE SCALE GENOMIC DNA]</scope>
    <source>
        <strain evidence="2 3">DSM 18048</strain>
    </source>
</reference>
<evidence type="ECO:0008006" key="4">
    <source>
        <dbReference type="Google" id="ProtNLM"/>
    </source>
</evidence>
<dbReference type="Proteomes" id="UP000248326">
    <property type="component" value="Unassembled WGS sequence"/>
</dbReference>
<keyword evidence="1" id="KW-1133">Transmembrane helix</keyword>
<keyword evidence="3" id="KW-1185">Reference proteome</keyword>